<keyword evidence="5 10" id="KW-0812">Transmembrane</keyword>
<feature type="transmembrane region" description="Helical" evidence="10">
    <location>
        <begin position="290"/>
        <end position="310"/>
    </location>
</feature>
<dbReference type="Pfam" id="PF00083">
    <property type="entry name" value="Sugar_tr"/>
    <property type="match status" value="1"/>
</dbReference>
<feature type="transmembrane region" description="Helical" evidence="10">
    <location>
        <begin position="388"/>
        <end position="409"/>
    </location>
</feature>
<organism evidence="12 13">
    <name type="scientific">Euphydryas editha</name>
    <name type="common">Edith's checkerspot</name>
    <dbReference type="NCBI Taxonomy" id="104508"/>
    <lineage>
        <taxon>Eukaryota</taxon>
        <taxon>Metazoa</taxon>
        <taxon>Ecdysozoa</taxon>
        <taxon>Arthropoda</taxon>
        <taxon>Hexapoda</taxon>
        <taxon>Insecta</taxon>
        <taxon>Pterygota</taxon>
        <taxon>Neoptera</taxon>
        <taxon>Endopterygota</taxon>
        <taxon>Lepidoptera</taxon>
        <taxon>Glossata</taxon>
        <taxon>Ditrysia</taxon>
        <taxon>Papilionoidea</taxon>
        <taxon>Nymphalidae</taxon>
        <taxon>Nymphalinae</taxon>
        <taxon>Euphydryas</taxon>
    </lineage>
</organism>
<dbReference type="InterPro" id="IPR003663">
    <property type="entry name" value="Sugar/inositol_transpt"/>
</dbReference>
<evidence type="ECO:0000256" key="3">
    <source>
        <dbReference type="ARBA" id="ARBA00022475"/>
    </source>
</evidence>
<feature type="domain" description="Major facilitator superfamily (MFS) profile" evidence="11">
    <location>
        <begin position="17"/>
        <end position="443"/>
    </location>
</feature>
<dbReference type="InterPro" id="IPR005828">
    <property type="entry name" value="MFS_sugar_transport-like"/>
</dbReference>
<keyword evidence="13" id="KW-1185">Reference proteome</keyword>
<evidence type="ECO:0000256" key="9">
    <source>
        <dbReference type="RuleBase" id="RU003346"/>
    </source>
</evidence>
<proteinExistence type="inferred from homology"/>
<evidence type="ECO:0000256" key="8">
    <source>
        <dbReference type="ARBA" id="ARBA00023180"/>
    </source>
</evidence>
<feature type="transmembrane region" description="Helical" evidence="10">
    <location>
        <begin position="146"/>
        <end position="169"/>
    </location>
</feature>
<keyword evidence="8" id="KW-0325">Glycoprotein</keyword>
<evidence type="ECO:0000256" key="4">
    <source>
        <dbReference type="ARBA" id="ARBA00022597"/>
    </source>
</evidence>
<dbReference type="Gene3D" id="1.20.1250.20">
    <property type="entry name" value="MFS general substrate transporter like domains"/>
    <property type="match status" value="1"/>
</dbReference>
<dbReference type="GO" id="GO:0005886">
    <property type="term" value="C:plasma membrane"/>
    <property type="evidence" value="ECO:0007669"/>
    <property type="project" value="UniProtKB-SubCell"/>
</dbReference>
<feature type="transmembrane region" description="Helical" evidence="10">
    <location>
        <begin position="351"/>
        <end position="376"/>
    </location>
</feature>
<evidence type="ECO:0000256" key="10">
    <source>
        <dbReference type="SAM" id="Phobius"/>
    </source>
</evidence>
<evidence type="ECO:0000256" key="7">
    <source>
        <dbReference type="ARBA" id="ARBA00023136"/>
    </source>
</evidence>
<feature type="transmembrane region" description="Helical" evidence="10">
    <location>
        <begin position="89"/>
        <end position="107"/>
    </location>
</feature>
<keyword evidence="3" id="KW-1003">Cell membrane</keyword>
<evidence type="ECO:0000256" key="5">
    <source>
        <dbReference type="ARBA" id="ARBA00022692"/>
    </source>
</evidence>
<gene>
    <name evidence="12" type="ORF">EEDITHA_LOCUS12168</name>
</gene>
<reference evidence="12" key="1">
    <citation type="submission" date="2022-03" db="EMBL/GenBank/DDBJ databases">
        <authorList>
            <person name="Tunstrom K."/>
        </authorList>
    </citation>
    <scope>NUCLEOTIDE SEQUENCE</scope>
</reference>
<dbReference type="PANTHER" id="PTHR48021">
    <property type="match status" value="1"/>
</dbReference>
<dbReference type="EMBL" id="CAKOGL010000017">
    <property type="protein sequence ID" value="CAH2096882.1"/>
    <property type="molecule type" value="Genomic_DNA"/>
</dbReference>
<keyword evidence="7 10" id="KW-0472">Membrane</keyword>
<dbReference type="NCBIfam" id="TIGR00879">
    <property type="entry name" value="SP"/>
    <property type="match status" value="1"/>
</dbReference>
<accession>A0AAU9UD74</accession>
<dbReference type="PANTHER" id="PTHR48021:SF47">
    <property type="entry name" value="GH17672P"/>
    <property type="match status" value="1"/>
</dbReference>
<comment type="subcellular location">
    <subcellularLocation>
        <location evidence="1">Cell membrane</location>
        <topology evidence="1">Multi-pass membrane protein</topology>
    </subcellularLocation>
</comment>
<evidence type="ECO:0000256" key="1">
    <source>
        <dbReference type="ARBA" id="ARBA00004651"/>
    </source>
</evidence>
<dbReference type="AlphaFoldDB" id="A0AAU9UD74"/>
<evidence type="ECO:0000256" key="2">
    <source>
        <dbReference type="ARBA" id="ARBA00022448"/>
    </source>
</evidence>
<dbReference type="InterPro" id="IPR005829">
    <property type="entry name" value="Sugar_transporter_CS"/>
</dbReference>
<dbReference type="InterPro" id="IPR020846">
    <property type="entry name" value="MFS_dom"/>
</dbReference>
<name>A0AAU9UD74_EUPED</name>
<keyword evidence="2 9" id="KW-0813">Transport</keyword>
<comment type="similarity">
    <text evidence="9">Belongs to the major facilitator superfamily. Sugar transporter (TC 2.A.1.1) family.</text>
</comment>
<sequence>MFFKNKNGNIRINQIMISACIYLGQALIGYTTTWSGPIIPKLRDLNQSPLPYLPSEMEISLIATFLYVGCIPAPYIMGWLSNFKGRKPCLVIGGTISIIAYGLLATANNLAMLYSGRILGGFGLGIVAVMNLVYIGEIASTSIRGILLTIVGISMTCGSILLFTVGGFLSYHASTYFGLSLSIAFTLGTLMLPESPIFYVLKDDEQALDKVLQVLGRSDEKKKMFEARNEFKSHNTRIDVIELFTVKANKRALFVVIIINVLQQCSGVMVVVFFSASIFEMAGSSIRSDVGMIVIGCFQLLGSTIAPFFVERLGRKTLLIISTIICSVSMFGLGLYFYLDYIGEPGINNVKWLPFVILILFFIGYDSGIGIIPNVLIGEMFTCNTRSIGSTIAMSTAWLAGFLVTTVFSTMLESLGAYGVFWFYSSTCACALLFTIFFIPETKSKSLLEIQKLMN</sequence>
<feature type="transmembrane region" description="Helical" evidence="10">
    <location>
        <begin position="113"/>
        <end position="134"/>
    </location>
</feature>
<feature type="transmembrane region" description="Helical" evidence="10">
    <location>
        <begin position="317"/>
        <end position="339"/>
    </location>
</feature>
<evidence type="ECO:0000313" key="12">
    <source>
        <dbReference type="EMBL" id="CAH2096882.1"/>
    </source>
</evidence>
<feature type="transmembrane region" description="Helical" evidence="10">
    <location>
        <begin position="59"/>
        <end position="77"/>
    </location>
</feature>
<dbReference type="PROSITE" id="PS00217">
    <property type="entry name" value="SUGAR_TRANSPORT_2"/>
    <property type="match status" value="1"/>
</dbReference>
<keyword evidence="4" id="KW-0762">Sugar transport</keyword>
<dbReference type="InterPro" id="IPR050549">
    <property type="entry name" value="MFS_Trehalose_Transporter"/>
</dbReference>
<feature type="transmembrane region" description="Helical" evidence="10">
    <location>
        <begin position="20"/>
        <end position="39"/>
    </location>
</feature>
<dbReference type="PRINTS" id="PR00171">
    <property type="entry name" value="SUGRTRNSPORT"/>
</dbReference>
<dbReference type="Proteomes" id="UP001153954">
    <property type="component" value="Unassembled WGS sequence"/>
</dbReference>
<dbReference type="FunFam" id="1.20.1250.20:FF:000218">
    <property type="entry name" value="facilitated trehalose transporter Tret1"/>
    <property type="match status" value="1"/>
</dbReference>
<feature type="transmembrane region" description="Helical" evidence="10">
    <location>
        <begin position="175"/>
        <end position="192"/>
    </location>
</feature>
<comment type="caution">
    <text evidence="12">The sequence shown here is derived from an EMBL/GenBank/DDBJ whole genome shotgun (WGS) entry which is preliminary data.</text>
</comment>
<feature type="transmembrane region" description="Helical" evidence="10">
    <location>
        <begin position="421"/>
        <end position="439"/>
    </location>
</feature>
<feature type="transmembrane region" description="Helical" evidence="10">
    <location>
        <begin position="252"/>
        <end position="278"/>
    </location>
</feature>
<protein>
    <recommendedName>
        <fullName evidence="11">Major facilitator superfamily (MFS) profile domain-containing protein</fullName>
    </recommendedName>
</protein>
<evidence type="ECO:0000256" key="6">
    <source>
        <dbReference type="ARBA" id="ARBA00022989"/>
    </source>
</evidence>
<dbReference type="InterPro" id="IPR036259">
    <property type="entry name" value="MFS_trans_sf"/>
</dbReference>
<dbReference type="SUPFAM" id="SSF103473">
    <property type="entry name" value="MFS general substrate transporter"/>
    <property type="match status" value="1"/>
</dbReference>
<evidence type="ECO:0000259" key="11">
    <source>
        <dbReference type="PROSITE" id="PS50850"/>
    </source>
</evidence>
<keyword evidence="6 10" id="KW-1133">Transmembrane helix</keyword>
<dbReference type="GO" id="GO:0022857">
    <property type="term" value="F:transmembrane transporter activity"/>
    <property type="evidence" value="ECO:0007669"/>
    <property type="project" value="InterPro"/>
</dbReference>
<dbReference type="PROSITE" id="PS50850">
    <property type="entry name" value="MFS"/>
    <property type="match status" value="1"/>
</dbReference>
<evidence type="ECO:0000313" key="13">
    <source>
        <dbReference type="Proteomes" id="UP001153954"/>
    </source>
</evidence>